<organism evidence="2 4">
    <name type="scientific">Carnegiea gigantea</name>
    <dbReference type="NCBI Taxonomy" id="171969"/>
    <lineage>
        <taxon>Eukaryota</taxon>
        <taxon>Viridiplantae</taxon>
        <taxon>Streptophyta</taxon>
        <taxon>Embryophyta</taxon>
        <taxon>Tracheophyta</taxon>
        <taxon>Spermatophyta</taxon>
        <taxon>Magnoliopsida</taxon>
        <taxon>eudicotyledons</taxon>
        <taxon>Gunneridae</taxon>
        <taxon>Pentapetalae</taxon>
        <taxon>Caryophyllales</taxon>
        <taxon>Cactineae</taxon>
        <taxon>Cactaceae</taxon>
        <taxon>Cactoideae</taxon>
        <taxon>Echinocereeae</taxon>
        <taxon>Carnegiea</taxon>
    </lineage>
</organism>
<dbReference type="EMBL" id="JAKOGI010000038">
    <property type="protein sequence ID" value="KAJ8447418.1"/>
    <property type="molecule type" value="Genomic_DNA"/>
</dbReference>
<evidence type="ECO:0000259" key="1">
    <source>
        <dbReference type="PROSITE" id="PS50181"/>
    </source>
</evidence>
<feature type="domain" description="F-box" evidence="1">
    <location>
        <begin position="15"/>
        <end position="50"/>
    </location>
</feature>
<dbReference type="InterPro" id="IPR055357">
    <property type="entry name" value="LRR_At1g61320_AtMIF1"/>
</dbReference>
<dbReference type="EMBL" id="JAKOGI010000038">
    <property type="protein sequence ID" value="KAJ8447417.1"/>
    <property type="molecule type" value="Genomic_DNA"/>
</dbReference>
<dbReference type="Proteomes" id="UP001153076">
    <property type="component" value="Unassembled WGS sequence"/>
</dbReference>
<name>A0A9Q1QM67_9CARY</name>
<dbReference type="AlphaFoldDB" id="A0A9Q1QM67"/>
<dbReference type="OrthoDB" id="613853at2759"/>
<dbReference type="SUPFAM" id="SSF52047">
    <property type="entry name" value="RNI-like"/>
    <property type="match status" value="1"/>
</dbReference>
<evidence type="ECO:0000313" key="4">
    <source>
        <dbReference type="Proteomes" id="UP001153076"/>
    </source>
</evidence>
<dbReference type="InterPro" id="IPR053772">
    <property type="entry name" value="At1g61320/At1g61330-like"/>
</dbReference>
<dbReference type="InterPro" id="IPR006566">
    <property type="entry name" value="FBD"/>
</dbReference>
<dbReference type="InterPro" id="IPR001810">
    <property type="entry name" value="F-box_dom"/>
</dbReference>
<sequence>MDEIQSCITSSGEENDGLSRLPQEVLLSILSRLSMKEAARTGVLSHKWKEHWADYPGVLNFEYSRTKEEFCSRTDLARISQDTSDFVNWVTRVVEQHHGASIEEFKVAFDLDNTYQSHIDKWVVSALAKGVKSLEFDFNARHSILIRFPYTLPLECCNPLKCPYNLASTKPRLRTLVLKSIIIATEVLECFLHSCPFLENLHIRRSRGLTSIRVSGLPLALKHLDVSECSKLENIDILAPKLLTFGYKGQPIQLQIRNASLLSEVSVAGERTDPLAYAFDSLSEYFSRLEYLHLSTSLLSEMNLVLPPISNLTNLKHLRLTIEARCTQSLLGWISLIQASPVLQKLTLELGSYNWLCDRILGKHDNPQPLKCLKTLEVFGFVGRIIDLELATYVFENAVVLDEVVLDFKHFFSKHAIRRPHVMKARVMELKRKLPAGARLLVNDWL</sequence>
<protein>
    <recommendedName>
        <fullName evidence="1">F-box domain-containing protein</fullName>
    </recommendedName>
</protein>
<dbReference type="Pfam" id="PF00646">
    <property type="entry name" value="F-box"/>
    <property type="match status" value="1"/>
</dbReference>
<dbReference type="InterPro" id="IPR036047">
    <property type="entry name" value="F-box-like_dom_sf"/>
</dbReference>
<reference evidence="2" key="1">
    <citation type="submission" date="2022-04" db="EMBL/GenBank/DDBJ databases">
        <title>Carnegiea gigantea Genome sequencing and assembly v2.</title>
        <authorList>
            <person name="Copetti D."/>
            <person name="Sanderson M.J."/>
            <person name="Burquez A."/>
            <person name="Wojciechowski M.F."/>
        </authorList>
    </citation>
    <scope>NUCLEOTIDE SEQUENCE</scope>
    <source>
        <strain evidence="2">SGP5-SGP5p</strain>
        <tissue evidence="2">Aerial part</tissue>
    </source>
</reference>
<dbReference type="InterPro" id="IPR032675">
    <property type="entry name" value="LRR_dom_sf"/>
</dbReference>
<keyword evidence="4" id="KW-1185">Reference proteome</keyword>
<dbReference type="Gene3D" id="1.20.1280.50">
    <property type="match status" value="1"/>
</dbReference>
<dbReference type="Pfam" id="PF23622">
    <property type="entry name" value="LRR_At1g61320_AtMIF1"/>
    <property type="match status" value="1"/>
</dbReference>
<dbReference type="PANTHER" id="PTHR34145:SF68">
    <property type="entry name" value="FBD DOMAIN-CONTAINING PROTEIN"/>
    <property type="match status" value="1"/>
</dbReference>
<dbReference type="SMART" id="SM00579">
    <property type="entry name" value="FBD"/>
    <property type="match status" value="1"/>
</dbReference>
<accession>A0A9Q1QM67</accession>
<dbReference type="PROSITE" id="PS50181">
    <property type="entry name" value="FBOX"/>
    <property type="match status" value="1"/>
</dbReference>
<evidence type="ECO:0000313" key="3">
    <source>
        <dbReference type="EMBL" id="KAJ8447418.1"/>
    </source>
</evidence>
<gene>
    <name evidence="2" type="ORF">Cgig2_019411</name>
    <name evidence="3" type="ORF">Cgig2_019412</name>
</gene>
<dbReference type="SUPFAM" id="SSF81383">
    <property type="entry name" value="F-box domain"/>
    <property type="match status" value="1"/>
</dbReference>
<comment type="caution">
    <text evidence="2">The sequence shown here is derived from an EMBL/GenBank/DDBJ whole genome shotgun (WGS) entry which is preliminary data.</text>
</comment>
<evidence type="ECO:0000313" key="2">
    <source>
        <dbReference type="EMBL" id="KAJ8447417.1"/>
    </source>
</evidence>
<proteinExistence type="predicted"/>
<dbReference type="PANTHER" id="PTHR34145">
    <property type="entry name" value="OS02G0105600 PROTEIN"/>
    <property type="match status" value="1"/>
</dbReference>
<dbReference type="Gene3D" id="3.80.10.10">
    <property type="entry name" value="Ribonuclease Inhibitor"/>
    <property type="match status" value="1"/>
</dbReference>